<organism evidence="3 4">
    <name type="scientific">Lophiotrema nucula</name>
    <dbReference type="NCBI Taxonomy" id="690887"/>
    <lineage>
        <taxon>Eukaryota</taxon>
        <taxon>Fungi</taxon>
        <taxon>Dikarya</taxon>
        <taxon>Ascomycota</taxon>
        <taxon>Pezizomycotina</taxon>
        <taxon>Dothideomycetes</taxon>
        <taxon>Pleosporomycetidae</taxon>
        <taxon>Pleosporales</taxon>
        <taxon>Lophiotremataceae</taxon>
        <taxon>Lophiotrema</taxon>
    </lineage>
</organism>
<dbReference type="AlphaFoldDB" id="A0A6A5ZFR9"/>
<name>A0A6A5ZFR9_9PLEO</name>
<keyword evidence="4" id="KW-1185">Reference proteome</keyword>
<evidence type="ECO:0000259" key="2">
    <source>
        <dbReference type="Pfam" id="PF16862"/>
    </source>
</evidence>
<sequence>MKGSRIAITTFALITGFSDAVPTATVELSIPPKPPAGHLTVDANYQSYSIEFSYMNDYAGNNTHPNKFSHELLQNLEDISGALPIIRAGGTTSNRATYYPNQTDGVILIYNHGTWEDQPDAMSIGPNWHQSFRQFPKGTKYIYNLNFYDGQAGLKQTVLEASAAWDALGESIYAFEIGNEPNGWAGTSRRPANWTRQDYVAQWKQFAKAIAANTSLPEPRFQGCAFTAPRNLSRSPVVWNVANVLQDGLAEGGYLATVADHDYMGANQAPLPTLAKNLLDHFHMTSLFRYHEALGNQTKALGIDYVIGETNSISKQGTANVSDVFGAALWGIDYVLYSAGTNVSRMYFHMGTPYRYSAWQPIIINGTAPFAKPLYYGNLFTAKALAGGNKQVVGLVNTTSLTAYGIYSTSKLESVAVVNLEEFNATMSVSRRNRTVFRLPSSAGDWSKATVRRLTAPGVDTKENITFAGQHVDASGRIVGTEKTEGVLEDKVSVTAGEAVLISL</sequence>
<evidence type="ECO:0000313" key="4">
    <source>
        <dbReference type="Proteomes" id="UP000799770"/>
    </source>
</evidence>
<feature type="domain" description="Beta-glucuronidase C-terminal" evidence="2">
    <location>
        <begin position="403"/>
        <end position="501"/>
    </location>
</feature>
<dbReference type="Gene3D" id="2.60.40.1180">
    <property type="entry name" value="Golgi alpha-mannosidase II"/>
    <property type="match status" value="1"/>
</dbReference>
<dbReference type="Proteomes" id="UP000799770">
    <property type="component" value="Unassembled WGS sequence"/>
</dbReference>
<dbReference type="InterPro" id="IPR052974">
    <property type="entry name" value="GH79_Enzymes"/>
</dbReference>
<gene>
    <name evidence="3" type="ORF">BDV96DRAFT_596962</name>
</gene>
<feature type="signal peptide" evidence="1">
    <location>
        <begin position="1"/>
        <end position="20"/>
    </location>
</feature>
<dbReference type="Pfam" id="PF16862">
    <property type="entry name" value="Glyco_hydro_79C"/>
    <property type="match status" value="1"/>
</dbReference>
<dbReference type="SUPFAM" id="SSF51445">
    <property type="entry name" value="(Trans)glycosidases"/>
    <property type="match status" value="1"/>
</dbReference>
<dbReference type="InterPro" id="IPR031728">
    <property type="entry name" value="GlcAase_C"/>
</dbReference>
<protein>
    <submittedName>
        <fullName evidence="3">Glycoside hydrolase superfamily</fullName>
    </submittedName>
</protein>
<dbReference type="PANTHER" id="PTHR36183:SF2">
    <property type="entry name" value="BETA-GLUCURONIDASE C-TERMINAL DOMAIN-CONTAINING PROTEIN"/>
    <property type="match status" value="1"/>
</dbReference>
<reference evidence="3" key="1">
    <citation type="journal article" date="2020" name="Stud. Mycol.">
        <title>101 Dothideomycetes genomes: a test case for predicting lifestyles and emergence of pathogens.</title>
        <authorList>
            <person name="Haridas S."/>
            <person name="Albert R."/>
            <person name="Binder M."/>
            <person name="Bloem J."/>
            <person name="Labutti K."/>
            <person name="Salamov A."/>
            <person name="Andreopoulos B."/>
            <person name="Baker S."/>
            <person name="Barry K."/>
            <person name="Bills G."/>
            <person name="Bluhm B."/>
            <person name="Cannon C."/>
            <person name="Castanera R."/>
            <person name="Culley D."/>
            <person name="Daum C."/>
            <person name="Ezra D."/>
            <person name="Gonzalez J."/>
            <person name="Henrissat B."/>
            <person name="Kuo A."/>
            <person name="Liang C."/>
            <person name="Lipzen A."/>
            <person name="Lutzoni F."/>
            <person name="Magnuson J."/>
            <person name="Mondo S."/>
            <person name="Nolan M."/>
            <person name="Ohm R."/>
            <person name="Pangilinan J."/>
            <person name="Park H.-J."/>
            <person name="Ramirez L."/>
            <person name="Alfaro M."/>
            <person name="Sun H."/>
            <person name="Tritt A."/>
            <person name="Yoshinaga Y."/>
            <person name="Zwiers L.-H."/>
            <person name="Turgeon B."/>
            <person name="Goodwin S."/>
            <person name="Spatafora J."/>
            <person name="Crous P."/>
            <person name="Grigoriev I."/>
        </authorList>
    </citation>
    <scope>NUCLEOTIDE SEQUENCE</scope>
    <source>
        <strain evidence="3">CBS 627.86</strain>
    </source>
</reference>
<evidence type="ECO:0000313" key="3">
    <source>
        <dbReference type="EMBL" id="KAF2118086.1"/>
    </source>
</evidence>
<dbReference type="GO" id="GO:0016787">
    <property type="term" value="F:hydrolase activity"/>
    <property type="evidence" value="ECO:0007669"/>
    <property type="project" value="UniProtKB-KW"/>
</dbReference>
<dbReference type="EMBL" id="ML977317">
    <property type="protein sequence ID" value="KAF2118086.1"/>
    <property type="molecule type" value="Genomic_DNA"/>
</dbReference>
<evidence type="ECO:0000256" key="1">
    <source>
        <dbReference type="SAM" id="SignalP"/>
    </source>
</evidence>
<dbReference type="InterPro" id="IPR013780">
    <property type="entry name" value="Glyco_hydro_b"/>
</dbReference>
<dbReference type="InterPro" id="IPR017853">
    <property type="entry name" value="GH"/>
</dbReference>
<keyword evidence="1" id="KW-0732">Signal</keyword>
<dbReference type="Gene3D" id="3.20.20.80">
    <property type="entry name" value="Glycosidases"/>
    <property type="match status" value="1"/>
</dbReference>
<dbReference type="PANTHER" id="PTHR36183">
    <property type="entry name" value="BETA-GLUCURONIDASE"/>
    <property type="match status" value="1"/>
</dbReference>
<dbReference type="OrthoDB" id="2831684at2759"/>
<keyword evidence="3" id="KW-0378">Hydrolase</keyword>
<accession>A0A6A5ZFR9</accession>
<feature type="chain" id="PRO_5025366084" evidence="1">
    <location>
        <begin position="21"/>
        <end position="504"/>
    </location>
</feature>
<proteinExistence type="predicted"/>